<dbReference type="EMBL" id="HACG01007259">
    <property type="protein sequence ID" value="CEK54124.1"/>
    <property type="molecule type" value="Transcribed_RNA"/>
</dbReference>
<dbReference type="AlphaFoldDB" id="A0A0B6YD75"/>
<sequence length="96" mass="10548">KAKVMIACVSDEYANSKNCRMEFRFAVSTLKIPTILAVVGTGYIWERSEIGLLIAGHSLSCPKVNLQSENEAGLLDLLKEVQRFLPVSSDTTDNDS</sequence>
<protein>
    <recommendedName>
        <fullName evidence="2">TIR domain-containing protein</fullName>
    </recommendedName>
</protein>
<evidence type="ECO:0008006" key="2">
    <source>
        <dbReference type="Google" id="ProtNLM"/>
    </source>
</evidence>
<organism evidence="1">
    <name type="scientific">Arion vulgaris</name>
    <dbReference type="NCBI Taxonomy" id="1028688"/>
    <lineage>
        <taxon>Eukaryota</taxon>
        <taxon>Metazoa</taxon>
        <taxon>Spiralia</taxon>
        <taxon>Lophotrochozoa</taxon>
        <taxon>Mollusca</taxon>
        <taxon>Gastropoda</taxon>
        <taxon>Heterobranchia</taxon>
        <taxon>Euthyneura</taxon>
        <taxon>Panpulmonata</taxon>
        <taxon>Eupulmonata</taxon>
        <taxon>Stylommatophora</taxon>
        <taxon>Helicina</taxon>
        <taxon>Arionoidea</taxon>
        <taxon>Arionidae</taxon>
        <taxon>Arion</taxon>
    </lineage>
</organism>
<gene>
    <name evidence="1" type="primary">ORF22004</name>
</gene>
<evidence type="ECO:0000313" key="1">
    <source>
        <dbReference type="EMBL" id="CEK54124.1"/>
    </source>
</evidence>
<reference evidence="1" key="1">
    <citation type="submission" date="2014-12" db="EMBL/GenBank/DDBJ databases">
        <title>Insight into the proteome of Arion vulgaris.</title>
        <authorList>
            <person name="Aradska J."/>
            <person name="Bulat T."/>
            <person name="Smidak R."/>
            <person name="Sarate P."/>
            <person name="Gangsoo J."/>
            <person name="Sialana F."/>
            <person name="Bilban M."/>
            <person name="Lubec G."/>
        </authorList>
    </citation>
    <scope>NUCLEOTIDE SEQUENCE</scope>
    <source>
        <tissue evidence="1">Skin</tissue>
    </source>
</reference>
<feature type="non-terminal residue" evidence="1">
    <location>
        <position position="1"/>
    </location>
</feature>
<dbReference type="PANTHER" id="PTHR47508:SF1">
    <property type="entry name" value="NON-SPECIFIC SERINE_THREONINE PROTEIN KINASE"/>
    <property type="match status" value="1"/>
</dbReference>
<accession>A0A0B6YD75</accession>
<name>A0A0B6YD75_9EUPU</name>
<proteinExistence type="predicted"/>
<dbReference type="PANTHER" id="PTHR47508">
    <property type="entry name" value="SAM DOMAIN-CONTAINING PROTEIN-RELATED"/>
    <property type="match status" value="1"/>
</dbReference>
<feature type="non-terminal residue" evidence="1">
    <location>
        <position position="96"/>
    </location>
</feature>